<evidence type="ECO:0000256" key="1">
    <source>
        <dbReference type="ARBA" id="ARBA00006484"/>
    </source>
</evidence>
<reference evidence="4" key="1">
    <citation type="submission" date="2020-02" db="EMBL/GenBank/DDBJ databases">
        <authorList>
            <person name="Meier V. D."/>
        </authorList>
    </citation>
    <scope>NUCLEOTIDE SEQUENCE</scope>
    <source>
        <strain evidence="4">AVDCRST_MAG85</strain>
    </source>
</reference>
<dbReference type="InterPro" id="IPR020904">
    <property type="entry name" value="Sc_DH/Rdtase_CS"/>
</dbReference>
<dbReference type="GO" id="GO:0016020">
    <property type="term" value="C:membrane"/>
    <property type="evidence" value="ECO:0007669"/>
    <property type="project" value="TreeGrafter"/>
</dbReference>
<evidence type="ECO:0000256" key="2">
    <source>
        <dbReference type="ARBA" id="ARBA00023002"/>
    </source>
</evidence>
<dbReference type="PRINTS" id="PR00081">
    <property type="entry name" value="GDHRDH"/>
</dbReference>
<dbReference type="InterPro" id="IPR036291">
    <property type="entry name" value="NAD(P)-bd_dom_sf"/>
</dbReference>
<dbReference type="GO" id="GO:0004316">
    <property type="term" value="F:3-oxoacyl-[acyl-carrier-protein] reductase (NADPH) activity"/>
    <property type="evidence" value="ECO:0007669"/>
    <property type="project" value="UniProtKB-EC"/>
</dbReference>
<comment type="similarity">
    <text evidence="1 3">Belongs to the short-chain dehydrogenases/reductases (SDR) family.</text>
</comment>
<evidence type="ECO:0000313" key="4">
    <source>
        <dbReference type="EMBL" id="CAA9538752.1"/>
    </source>
</evidence>
<dbReference type="InterPro" id="IPR002347">
    <property type="entry name" value="SDR_fam"/>
</dbReference>
<keyword evidence="2 4" id="KW-0560">Oxidoreductase</keyword>
<dbReference type="PANTHER" id="PTHR44196:SF1">
    <property type="entry name" value="DEHYDROGENASE_REDUCTASE SDR FAMILY MEMBER 7B"/>
    <property type="match status" value="1"/>
</dbReference>
<dbReference type="PROSITE" id="PS00061">
    <property type="entry name" value="ADH_SHORT"/>
    <property type="match status" value="1"/>
</dbReference>
<accession>A0A6J4U4V3</accession>
<dbReference type="Pfam" id="PF00106">
    <property type="entry name" value="adh_short"/>
    <property type="match status" value="1"/>
</dbReference>
<dbReference type="EC" id="1.1.1.100" evidence="4"/>
<sequence length="265" mass="27755">MSKRIIVTGAASGIGFEAARQLRAKGARVVGLDLVANEDIIACDVADQAAVDTAVEQAVERLGGLDVLINNAGVGFPQSAGARPDGRAEKVIAINLLGPWRVTGAALPHLRASRGRVVNVSSGLAFLTVPFAPAYCMSKSGLVAYSDALRAEYGDELTVTTVYPGYIRTPIHEAGAAEGIALEGAVPVEKVEDAAGTLVRAALGRPVRDLATTRRGGIGYAALRVLPRRLVERGVRQQFTKQARSGAFDGSRLASDWASRVRAAK</sequence>
<dbReference type="PRINTS" id="PR00080">
    <property type="entry name" value="SDRFAMILY"/>
</dbReference>
<gene>
    <name evidence="4" type="ORF">AVDCRST_MAG85-4391</name>
</gene>
<name>A0A6J4U4V3_9ACTN</name>
<dbReference type="SUPFAM" id="SSF51735">
    <property type="entry name" value="NAD(P)-binding Rossmann-fold domains"/>
    <property type="match status" value="1"/>
</dbReference>
<dbReference type="AlphaFoldDB" id="A0A6J4U4V3"/>
<dbReference type="EMBL" id="CADCVT010000499">
    <property type="protein sequence ID" value="CAA9538752.1"/>
    <property type="molecule type" value="Genomic_DNA"/>
</dbReference>
<dbReference type="PANTHER" id="PTHR44196">
    <property type="entry name" value="DEHYDROGENASE/REDUCTASE SDR FAMILY MEMBER 7B"/>
    <property type="match status" value="1"/>
</dbReference>
<dbReference type="Gene3D" id="3.40.50.720">
    <property type="entry name" value="NAD(P)-binding Rossmann-like Domain"/>
    <property type="match status" value="1"/>
</dbReference>
<protein>
    <submittedName>
        <fullName evidence="4">3-oxoacyl-[acyl-carrier protein] reductase</fullName>
        <ecNumber evidence="4">1.1.1.100</ecNumber>
    </submittedName>
</protein>
<proteinExistence type="inferred from homology"/>
<evidence type="ECO:0000256" key="3">
    <source>
        <dbReference type="RuleBase" id="RU000363"/>
    </source>
</evidence>
<organism evidence="4">
    <name type="scientific">uncultured Solirubrobacteraceae bacterium</name>
    <dbReference type="NCBI Taxonomy" id="1162706"/>
    <lineage>
        <taxon>Bacteria</taxon>
        <taxon>Bacillati</taxon>
        <taxon>Actinomycetota</taxon>
        <taxon>Thermoleophilia</taxon>
        <taxon>Solirubrobacterales</taxon>
        <taxon>Solirubrobacteraceae</taxon>
        <taxon>environmental samples</taxon>
    </lineage>
</organism>